<comment type="subcellular location">
    <subcellularLocation>
        <location evidence="1">Secreted</location>
    </subcellularLocation>
</comment>
<evidence type="ECO:0000313" key="7">
    <source>
        <dbReference type="EMBL" id="GFR20336.1"/>
    </source>
</evidence>
<feature type="signal peptide" evidence="6">
    <location>
        <begin position="1"/>
        <end position="25"/>
    </location>
</feature>
<reference evidence="7" key="1">
    <citation type="submission" date="2020-07" db="EMBL/GenBank/DDBJ databases">
        <title>Multicomponent nature underlies the extraordinary mechanical properties of spider dragline silk.</title>
        <authorList>
            <person name="Kono N."/>
            <person name="Nakamura H."/>
            <person name="Mori M."/>
            <person name="Yoshida Y."/>
            <person name="Ohtoshi R."/>
            <person name="Malay A.D."/>
            <person name="Moran D.A.P."/>
            <person name="Tomita M."/>
            <person name="Numata K."/>
            <person name="Arakawa K."/>
        </authorList>
    </citation>
    <scope>NUCLEOTIDE SEQUENCE</scope>
</reference>
<comment type="caution">
    <text evidence="7">The sequence shown here is derived from an EMBL/GenBank/DDBJ whole genome shotgun (WGS) entry which is preliminary data.</text>
</comment>
<feature type="compositionally biased region" description="Basic residues" evidence="5">
    <location>
        <begin position="68"/>
        <end position="77"/>
    </location>
</feature>
<dbReference type="EMBL" id="BMAO01037811">
    <property type="protein sequence ID" value="GFR20336.1"/>
    <property type="molecule type" value="Genomic_DNA"/>
</dbReference>
<dbReference type="GO" id="GO:0005576">
    <property type="term" value="C:extracellular region"/>
    <property type="evidence" value="ECO:0007669"/>
    <property type="project" value="UniProtKB-SubCell"/>
</dbReference>
<dbReference type="InterPro" id="IPR029034">
    <property type="entry name" value="Cystine-knot_cytokine"/>
</dbReference>
<dbReference type="OrthoDB" id="6428198at2759"/>
<evidence type="ECO:0000256" key="5">
    <source>
        <dbReference type="SAM" id="MobiDB-lite"/>
    </source>
</evidence>
<dbReference type="SUPFAM" id="SSF57501">
    <property type="entry name" value="Cystine-knot cytokines"/>
    <property type="match status" value="1"/>
</dbReference>
<dbReference type="InterPro" id="IPR010345">
    <property type="entry name" value="IL-17_fam"/>
</dbReference>
<accession>A0A8X6LRJ2</accession>
<keyword evidence="4 6" id="KW-0732">Signal</keyword>
<evidence type="ECO:0000256" key="6">
    <source>
        <dbReference type="SAM" id="SignalP"/>
    </source>
</evidence>
<keyword evidence="3" id="KW-0964">Secreted</keyword>
<comment type="similarity">
    <text evidence="2">Belongs to the IL-17 family.</text>
</comment>
<proteinExistence type="inferred from homology"/>
<feature type="chain" id="PRO_5036453586" evidence="6">
    <location>
        <begin position="26"/>
        <end position="407"/>
    </location>
</feature>
<dbReference type="Pfam" id="PF06083">
    <property type="entry name" value="IL17"/>
    <property type="match status" value="1"/>
</dbReference>
<evidence type="ECO:0000313" key="8">
    <source>
        <dbReference type="Proteomes" id="UP000887116"/>
    </source>
</evidence>
<protein>
    <submittedName>
        <fullName evidence="7">Uncharacterized protein</fullName>
    </submittedName>
</protein>
<dbReference type="GO" id="GO:0005125">
    <property type="term" value="F:cytokine activity"/>
    <property type="evidence" value="ECO:0007669"/>
    <property type="project" value="InterPro"/>
</dbReference>
<dbReference type="Proteomes" id="UP000887116">
    <property type="component" value="Unassembled WGS sequence"/>
</dbReference>
<feature type="region of interest" description="Disordered" evidence="5">
    <location>
        <begin position="54"/>
        <end position="91"/>
    </location>
</feature>
<feature type="region of interest" description="Disordered" evidence="5">
    <location>
        <begin position="165"/>
        <end position="186"/>
    </location>
</feature>
<feature type="region of interest" description="Disordered" evidence="5">
    <location>
        <begin position="198"/>
        <end position="225"/>
    </location>
</feature>
<gene>
    <name evidence="7" type="primary">AVEN_137348_1</name>
    <name evidence="7" type="ORF">TNCT_217861</name>
</gene>
<organism evidence="7 8">
    <name type="scientific">Trichonephila clavata</name>
    <name type="common">Joro spider</name>
    <name type="synonym">Nephila clavata</name>
    <dbReference type="NCBI Taxonomy" id="2740835"/>
    <lineage>
        <taxon>Eukaryota</taxon>
        <taxon>Metazoa</taxon>
        <taxon>Ecdysozoa</taxon>
        <taxon>Arthropoda</taxon>
        <taxon>Chelicerata</taxon>
        <taxon>Arachnida</taxon>
        <taxon>Araneae</taxon>
        <taxon>Araneomorphae</taxon>
        <taxon>Entelegynae</taxon>
        <taxon>Araneoidea</taxon>
        <taxon>Nephilidae</taxon>
        <taxon>Trichonephila</taxon>
    </lineage>
</organism>
<evidence type="ECO:0000256" key="3">
    <source>
        <dbReference type="ARBA" id="ARBA00022525"/>
    </source>
</evidence>
<name>A0A8X6LRJ2_TRICU</name>
<evidence type="ECO:0000256" key="2">
    <source>
        <dbReference type="ARBA" id="ARBA00007236"/>
    </source>
</evidence>
<feature type="compositionally biased region" description="Basic and acidic residues" evidence="5">
    <location>
        <begin position="78"/>
        <end position="88"/>
    </location>
</feature>
<dbReference type="Gene3D" id="2.10.90.10">
    <property type="entry name" value="Cystine-knot cytokines"/>
    <property type="match status" value="1"/>
</dbReference>
<keyword evidence="8" id="KW-1185">Reference proteome</keyword>
<dbReference type="AlphaFoldDB" id="A0A8X6LRJ2"/>
<sequence>MILTRCKVLFILIFYFLKQFSISNSHDPDQVDLESFYEKEVADFENWLHEEIQNHEIEIPQTSENSRRRQGNGHHRHPPEPTSEKLAEKNQPVHVEDYNRHRPFKSHDESFQTEHRDPLAFTNQETVNGNFENPERYPGPNPSSIIDEIEDDLEEYVDTLLHPVKKSDDGIGQETEYSDGNRKKHHHEEDIIIVVHKSDSDSKDSTAEFPNEVSPSGKPMNKPDKPKLRLVAEDFPDEPMTPDVCSVTNHRFNDKKTCSSSAQYTFEPHFSATYSKNVKKQMKKRYAKHRGEDDSICDYRTEGPDLDVTERALCPFTWNVSKRNPARIPEYLYEAKCACQKSRGVTHTAVCVELKSKIRVLWRVGCENNLHVYKEGWEEIDVACVPVGQITGEGQPGAQIKFPPFAN</sequence>
<evidence type="ECO:0000256" key="1">
    <source>
        <dbReference type="ARBA" id="ARBA00004613"/>
    </source>
</evidence>
<evidence type="ECO:0000256" key="4">
    <source>
        <dbReference type="ARBA" id="ARBA00022729"/>
    </source>
</evidence>